<dbReference type="Proteomes" id="UP001305815">
    <property type="component" value="Chromosome"/>
</dbReference>
<dbReference type="EMBL" id="AP027742">
    <property type="protein sequence ID" value="BDZ77528.1"/>
    <property type="molecule type" value="Genomic_DNA"/>
</dbReference>
<evidence type="ECO:0008006" key="3">
    <source>
        <dbReference type="Google" id="ProtNLM"/>
    </source>
</evidence>
<evidence type="ECO:0000313" key="1">
    <source>
        <dbReference type="EMBL" id="BDZ77528.1"/>
    </source>
</evidence>
<accession>A0ABN6YW27</accession>
<dbReference type="InterPro" id="IPR025346">
    <property type="entry name" value="DUF4250"/>
</dbReference>
<protein>
    <recommendedName>
        <fullName evidence="3">DUF4250 domain-containing protein</fullName>
    </recommendedName>
</protein>
<proteinExistence type="predicted"/>
<dbReference type="RefSeq" id="WP_316264576.1">
    <property type="nucleotide sequence ID" value="NZ_AP027742.1"/>
</dbReference>
<dbReference type="Pfam" id="PF14056">
    <property type="entry name" value="DUF4250"/>
    <property type="match status" value="1"/>
</dbReference>
<sequence>MMTGLPKDPVLLLGVVNTKLRDYYSDLDALCEDMQAEKEKIVEQLKGIDYEYDESVNQFV</sequence>
<name>A0ABN6YW27_9FIRM</name>
<evidence type="ECO:0000313" key="2">
    <source>
        <dbReference type="Proteomes" id="UP001305815"/>
    </source>
</evidence>
<gene>
    <name evidence="1" type="ORF">Lac1_17110</name>
</gene>
<reference evidence="2" key="1">
    <citation type="journal article" date="2023" name="Int. J. Syst. Evol. Microbiol.">
        <title>Claveliimonas bilis gen. nov., sp. nov., deoxycholic acid-producing bacteria isolated from human faeces, and reclassification of Sellimonas monacensis Zenner et al. 2021 as Claveliimonas monacensis comb. nov.</title>
        <authorList>
            <person name="Hisatomi A."/>
            <person name="Kastawa N.W.E.P.G."/>
            <person name="Song I."/>
            <person name="Ohkuma M."/>
            <person name="Fukiya S."/>
            <person name="Sakamoto M."/>
        </authorList>
    </citation>
    <scope>NUCLEOTIDE SEQUENCE [LARGE SCALE GENOMIC DNA]</scope>
    <source>
        <strain evidence="2">12BBH14</strain>
    </source>
</reference>
<keyword evidence="2" id="KW-1185">Reference proteome</keyword>
<organism evidence="1 2">
    <name type="scientific">Claveliimonas bilis</name>
    <dbReference type="NCBI Taxonomy" id="3028070"/>
    <lineage>
        <taxon>Bacteria</taxon>
        <taxon>Bacillati</taxon>
        <taxon>Bacillota</taxon>
        <taxon>Clostridia</taxon>
        <taxon>Lachnospirales</taxon>
        <taxon>Lachnospiraceae</taxon>
        <taxon>Claveliimonas</taxon>
    </lineage>
</organism>